<dbReference type="Pfam" id="PF00155">
    <property type="entry name" value="Aminotran_1_2"/>
    <property type="match status" value="1"/>
</dbReference>
<dbReference type="InterPro" id="IPR027417">
    <property type="entry name" value="P-loop_NTPase"/>
</dbReference>
<dbReference type="InterPro" id="IPR015424">
    <property type="entry name" value="PyrdxlP-dep_Trfase"/>
</dbReference>
<dbReference type="Gene3D" id="3.40.640.10">
    <property type="entry name" value="Type I PLP-dependent aspartate aminotransferase-like (Major domain)"/>
    <property type="match status" value="1"/>
</dbReference>
<dbReference type="PROSITE" id="PS51274">
    <property type="entry name" value="GATASE_COBBQ"/>
    <property type="match status" value="1"/>
</dbReference>
<dbReference type="GO" id="GO:0015420">
    <property type="term" value="F:ABC-type vitamin B12 transporter activity"/>
    <property type="evidence" value="ECO:0007669"/>
    <property type="project" value="UniProtKB-UniRule"/>
</dbReference>
<dbReference type="CDD" id="cd00609">
    <property type="entry name" value="AAT_like"/>
    <property type="match status" value="1"/>
</dbReference>
<dbReference type="GO" id="GO:0030170">
    <property type="term" value="F:pyridoxal phosphate binding"/>
    <property type="evidence" value="ECO:0007669"/>
    <property type="project" value="InterPro"/>
</dbReference>
<reference evidence="8" key="1">
    <citation type="submission" date="2012-10" db="EMBL/GenBank/DDBJ databases">
        <authorList>
            <person name="Harkins D.M."/>
            <person name="Durkin A.S."/>
            <person name="Brinkac L.M."/>
            <person name="Haft D.H."/>
            <person name="Selengut J.D."/>
            <person name="Sanka R."/>
            <person name="DePew J."/>
            <person name="Purushe J."/>
            <person name="Matthias M.A."/>
            <person name="Vinetz J.M."/>
            <person name="Sutton G.G."/>
            <person name="Nierman W.C."/>
            <person name="Fouts D.E."/>
        </authorList>
    </citation>
    <scope>NUCLEOTIDE SEQUENCE [LARGE SCALE GENOMIC DNA]</scope>
    <source>
        <strain evidence="8">MOR084</strain>
    </source>
</reference>
<dbReference type="NCBIfam" id="TIGR00313">
    <property type="entry name" value="cobQ"/>
    <property type="match status" value="1"/>
</dbReference>
<dbReference type="HAMAP" id="MF_00028">
    <property type="entry name" value="CobQ"/>
    <property type="match status" value="1"/>
</dbReference>
<dbReference type="InterPro" id="IPR033949">
    <property type="entry name" value="CobQ_GATase1"/>
</dbReference>
<evidence type="ECO:0000259" key="6">
    <source>
        <dbReference type="Pfam" id="PF01656"/>
    </source>
</evidence>
<dbReference type="InterPro" id="IPR002586">
    <property type="entry name" value="CobQ/CobB/MinD/ParA_Nub-bd_dom"/>
</dbReference>
<feature type="domain" description="CobQ/CobB/MinD/ParA nucleotide binding" evidence="6">
    <location>
        <begin position="374"/>
        <end position="604"/>
    </location>
</feature>
<dbReference type="Pfam" id="PF07685">
    <property type="entry name" value="GATase_3"/>
    <property type="match status" value="1"/>
</dbReference>
<keyword evidence="2 4" id="KW-0169">Cobalamin biosynthesis</keyword>
<comment type="caution">
    <text evidence="8">The sequence shown here is derived from an EMBL/GenBank/DDBJ whole genome shotgun (WGS) entry which is preliminary data.</text>
</comment>
<evidence type="ECO:0000313" key="8">
    <source>
        <dbReference type="EMBL" id="EKO32529.1"/>
    </source>
</evidence>
<dbReference type="InterPro" id="IPR004838">
    <property type="entry name" value="NHTrfase_class1_PyrdxlP-BS"/>
</dbReference>
<feature type="active site" description="Nucleophile" evidence="4">
    <location>
        <position position="705"/>
    </location>
</feature>
<name>A0A0E2BC86_9LEPT</name>
<keyword evidence="3 4" id="KW-0315">Glutamine amidotransferase</keyword>
<protein>
    <recommendedName>
        <fullName evidence="4">Cobyric acid synthase</fullName>
    </recommendedName>
</protein>
<keyword evidence="9" id="KW-1185">Reference proteome</keyword>
<dbReference type="InterPro" id="IPR004459">
    <property type="entry name" value="CobQ_synth"/>
</dbReference>
<dbReference type="SUPFAM" id="SSF52540">
    <property type="entry name" value="P-loop containing nucleoside triphosphate hydrolases"/>
    <property type="match status" value="1"/>
</dbReference>
<dbReference type="PANTHER" id="PTHR21343">
    <property type="entry name" value="DETHIOBIOTIN SYNTHETASE"/>
    <property type="match status" value="1"/>
</dbReference>
<keyword evidence="8" id="KW-0436">Ligase</keyword>
<dbReference type="PROSITE" id="PS00105">
    <property type="entry name" value="AA_TRANSFER_CLASS_1"/>
    <property type="match status" value="1"/>
</dbReference>
<dbReference type="InterPro" id="IPR015422">
    <property type="entry name" value="PyrdxlP-dep_Trfase_small"/>
</dbReference>
<dbReference type="Proteomes" id="UP000006329">
    <property type="component" value="Unassembled WGS sequence"/>
</dbReference>
<dbReference type="InterPro" id="IPR011698">
    <property type="entry name" value="GATase_3"/>
</dbReference>
<dbReference type="UniPathway" id="UPA00148"/>
<evidence type="ECO:0000256" key="4">
    <source>
        <dbReference type="HAMAP-Rule" id="MF_00028"/>
    </source>
</evidence>
<gene>
    <name evidence="4 8" type="primary">cobQ</name>
    <name evidence="8" type="ORF">LEP1GSC179_0712</name>
</gene>
<dbReference type="GO" id="GO:0016874">
    <property type="term" value="F:ligase activity"/>
    <property type="evidence" value="ECO:0007669"/>
    <property type="project" value="UniProtKB-KW"/>
</dbReference>
<evidence type="ECO:0000256" key="2">
    <source>
        <dbReference type="ARBA" id="ARBA00022573"/>
    </source>
</evidence>
<dbReference type="InterPro" id="IPR015421">
    <property type="entry name" value="PyrdxlP-dep_Trfase_major"/>
</dbReference>
<comment type="similarity">
    <text evidence="4">Belongs to the CobB/CobQ family. CobQ subfamily.</text>
</comment>
<dbReference type="InterPro" id="IPR004839">
    <property type="entry name" value="Aminotransferase_I/II_large"/>
</dbReference>
<dbReference type="EMBL" id="AHON02000064">
    <property type="protein sequence ID" value="EKO32529.1"/>
    <property type="molecule type" value="Genomic_DNA"/>
</dbReference>
<comment type="pathway">
    <text evidence="1 4">Cofactor biosynthesis; adenosylcobalamin biosynthesis.</text>
</comment>
<evidence type="ECO:0000256" key="1">
    <source>
        <dbReference type="ARBA" id="ARBA00004953"/>
    </source>
</evidence>
<feature type="domain" description="CobB/CobQ-like glutamine amidotransferase" evidence="7">
    <location>
        <begin position="625"/>
        <end position="812"/>
    </location>
</feature>
<dbReference type="Gene3D" id="3.40.50.880">
    <property type="match status" value="1"/>
</dbReference>
<dbReference type="GO" id="GO:0009236">
    <property type="term" value="P:cobalamin biosynthetic process"/>
    <property type="evidence" value="ECO:0007669"/>
    <property type="project" value="UniProtKB-UniRule"/>
</dbReference>
<accession>A0A0E2BC86</accession>
<dbReference type="Gene3D" id="3.40.50.300">
    <property type="entry name" value="P-loop containing nucleotide triphosphate hydrolases"/>
    <property type="match status" value="1"/>
</dbReference>
<dbReference type="InterPro" id="IPR029062">
    <property type="entry name" value="Class_I_gatase-like"/>
</dbReference>
<feature type="domain" description="Aminotransferase class I/classII large" evidence="5">
    <location>
        <begin position="23"/>
        <end position="353"/>
    </location>
</feature>
<evidence type="ECO:0000259" key="5">
    <source>
        <dbReference type="Pfam" id="PF00155"/>
    </source>
</evidence>
<evidence type="ECO:0000256" key="3">
    <source>
        <dbReference type="ARBA" id="ARBA00022962"/>
    </source>
</evidence>
<feature type="active site" evidence="4">
    <location>
        <position position="804"/>
    </location>
</feature>
<evidence type="ECO:0000259" key="7">
    <source>
        <dbReference type="Pfam" id="PF07685"/>
    </source>
</evidence>
<dbReference type="SUPFAM" id="SSF53383">
    <property type="entry name" value="PLP-dependent transferases"/>
    <property type="match status" value="1"/>
</dbReference>
<dbReference type="PROSITE" id="PS51273">
    <property type="entry name" value="GATASE_TYPE_1"/>
    <property type="match status" value="1"/>
</dbReference>
<sequence length="865" mass="96678">MNRSTHGGNLVELSQKAGCKPNEILDFSVNLNPLGFPEWLRPFIHSKIGDLVRYPDPNYTSLKKAIHSKYGIPIEQIVLGNGASELILQIPFAIDTDYALIAIPCYSGYKEGISLKNIPCTELLLEEKDSFHPDFDEIRNILQSKPNRKALIFLGHPNNPTGVALDRNETLKLASEFPSSTFVIDESFIDLCSEGVSFIKDRTDNMILIRSMTKTLAIPGLRIGVCFASPQICSSLAERIPTWNVNTLAASVYEKAIEKYEHVEKSKQKIGLWREKLKYDLSNLGFLHAFPSETNFLLIKILKDRNASELTQKLLRKYRIAVRDCGNFSGLSDNFIRIAVRTPEENEKIVTALSDIFYGADKIRKIPKKTTPAIMIQGTASNVGKSVLTAAFCRILAQEGIKVAPFKSQNMALNSFVTSDGKEIGRAQALQAQAAKISPDVRMNPILLKPSSEKDSQVIVNGIPVGAMDFKDYTEYKSIAFEEVKKSYDSLSSEYNMIVIEGAGSASEVNLKKNDIVNMRIAEYAKAKVFLVGSIDHGGIFGSILGTMETLSEWERKLVSGLIINRFRGEKELLKTGIEYLEEYTDKPVLGIVPHLQNLDLPEEDSLEFKSGALDDMSESKGRIDIALIDIPRISNHTDIDALKSEPDVRVRIVRTRKDLGEPDVLILPGSKNTITDLDYLRNVGLADRIVALAQNQKTDIVGICGGYQMLGRNIFDPYKVETDRGSAKGLSLLQIETVLEKDKSLRQTTATHIPTGCEVEGYEIHHGKTDSVGENTRVIFLNGKTEVLGHSDLTGRIWGTYIHGIFDKDEFRRNYLDRIRIRNGKPPLINIQVHYDLERSLDKLAEHVRRSLNMNLIYQSLGLD</sequence>
<proteinExistence type="inferred from homology"/>
<dbReference type="AlphaFoldDB" id="A0A0E2BC86"/>
<dbReference type="PANTHER" id="PTHR21343:SF1">
    <property type="entry name" value="COBYRIC ACID SYNTHASE"/>
    <property type="match status" value="1"/>
</dbReference>
<dbReference type="Gene3D" id="3.90.1150.10">
    <property type="entry name" value="Aspartate Aminotransferase, domain 1"/>
    <property type="match status" value="1"/>
</dbReference>
<organism evidence="8 9">
    <name type="scientific">Leptospira santarosai str. MOR084</name>
    <dbReference type="NCBI Taxonomy" id="1049984"/>
    <lineage>
        <taxon>Bacteria</taxon>
        <taxon>Pseudomonadati</taxon>
        <taxon>Spirochaetota</taxon>
        <taxon>Spirochaetia</taxon>
        <taxon>Leptospirales</taxon>
        <taxon>Leptospiraceae</taxon>
        <taxon>Leptospira</taxon>
    </lineage>
</organism>
<comment type="function">
    <text evidence="4">Catalyzes amidations at positions B, D, E, and G on adenosylcobyrinic A,C-diamide. NH(2) groups are provided by glutamine, and one molecule of ATP is hydrogenolyzed for each amidation.</text>
</comment>
<dbReference type="InterPro" id="IPR047045">
    <property type="entry name" value="CobQ_N"/>
</dbReference>
<dbReference type="SUPFAM" id="SSF52317">
    <property type="entry name" value="Class I glutamine amidotransferase-like"/>
    <property type="match status" value="1"/>
</dbReference>
<dbReference type="CDD" id="cd01750">
    <property type="entry name" value="GATase1_CobQ"/>
    <property type="match status" value="1"/>
</dbReference>
<dbReference type="CDD" id="cd05389">
    <property type="entry name" value="CobQ_N"/>
    <property type="match status" value="1"/>
</dbReference>
<dbReference type="NCBIfam" id="NF001989">
    <property type="entry name" value="PRK00784.1"/>
    <property type="match status" value="1"/>
</dbReference>
<dbReference type="Pfam" id="PF01656">
    <property type="entry name" value="CbiA"/>
    <property type="match status" value="1"/>
</dbReference>
<evidence type="ECO:0000313" key="9">
    <source>
        <dbReference type="Proteomes" id="UP000006329"/>
    </source>
</evidence>
<dbReference type="RefSeq" id="WP_004477236.1">
    <property type="nucleotide sequence ID" value="NZ_AHON02000064.1"/>
</dbReference>